<gene>
    <name evidence="1" type="ORF">LTS18_000841</name>
</gene>
<reference evidence="1" key="1">
    <citation type="submission" date="2024-09" db="EMBL/GenBank/DDBJ databases">
        <title>Black Yeasts Isolated from many extreme environments.</title>
        <authorList>
            <person name="Coleine C."/>
            <person name="Stajich J.E."/>
            <person name="Selbmann L."/>
        </authorList>
    </citation>
    <scope>NUCLEOTIDE SEQUENCE</scope>
    <source>
        <strain evidence="1">CCFEE 5737</strain>
    </source>
</reference>
<comment type="caution">
    <text evidence="1">The sequence shown here is derived from an EMBL/GenBank/DDBJ whole genome shotgun (WGS) entry which is preliminary data.</text>
</comment>
<protein>
    <submittedName>
        <fullName evidence="1">Uncharacterized protein</fullName>
    </submittedName>
</protein>
<proteinExistence type="predicted"/>
<name>A0ACC3CUC1_9PEZI</name>
<dbReference type="EMBL" id="JAWDJW010011720">
    <property type="protein sequence ID" value="KAK3044599.1"/>
    <property type="molecule type" value="Genomic_DNA"/>
</dbReference>
<feature type="non-terminal residue" evidence="1">
    <location>
        <position position="250"/>
    </location>
</feature>
<keyword evidence="2" id="KW-1185">Reference proteome</keyword>
<evidence type="ECO:0000313" key="2">
    <source>
        <dbReference type="Proteomes" id="UP001186974"/>
    </source>
</evidence>
<organism evidence="1 2">
    <name type="scientific">Coniosporium uncinatum</name>
    <dbReference type="NCBI Taxonomy" id="93489"/>
    <lineage>
        <taxon>Eukaryota</taxon>
        <taxon>Fungi</taxon>
        <taxon>Dikarya</taxon>
        <taxon>Ascomycota</taxon>
        <taxon>Pezizomycotina</taxon>
        <taxon>Dothideomycetes</taxon>
        <taxon>Dothideomycetes incertae sedis</taxon>
        <taxon>Coniosporium</taxon>
    </lineage>
</organism>
<sequence length="250" mass="29406">KSKAKPKARGSRASKRRKVSRVDTSDDEAEELPVVEQEPSLGVDNDGFGAMKWELVAITLEEYQAFIDTIRKSKDTNERQLIKRLNSQVIPIIEKQAEEKRAKEARRLREMQNIQKLATAKRSSRIAGKMEKQREVEEAEEAERKRLADLAMARKEQERQTKQEEDRESRMMTREQRIKEREAKRILQEEELRRLEEDQQKAEANEGRLSERHIKTEMAKRKAELDELNNQKSDDWWFDCSVCGMHGKNL</sequence>
<accession>A0ACC3CUC1</accession>
<evidence type="ECO:0000313" key="1">
    <source>
        <dbReference type="EMBL" id="KAK3044599.1"/>
    </source>
</evidence>
<feature type="non-terminal residue" evidence="1">
    <location>
        <position position="1"/>
    </location>
</feature>
<dbReference type="Proteomes" id="UP001186974">
    <property type="component" value="Unassembled WGS sequence"/>
</dbReference>